<feature type="transmembrane region" description="Helical" evidence="1">
    <location>
        <begin position="34"/>
        <end position="56"/>
    </location>
</feature>
<keyword evidence="3" id="KW-1185">Reference proteome</keyword>
<keyword evidence="1" id="KW-1133">Transmembrane helix</keyword>
<gene>
    <name evidence="2" type="ORF">GCM10009720_23020</name>
</gene>
<organism evidence="2 3">
    <name type="scientific">Yaniella flava</name>
    <dbReference type="NCBI Taxonomy" id="287930"/>
    <lineage>
        <taxon>Bacteria</taxon>
        <taxon>Bacillati</taxon>
        <taxon>Actinomycetota</taxon>
        <taxon>Actinomycetes</taxon>
        <taxon>Micrococcales</taxon>
        <taxon>Micrococcaceae</taxon>
        <taxon>Yaniella</taxon>
    </lineage>
</organism>
<evidence type="ECO:0000313" key="3">
    <source>
        <dbReference type="Proteomes" id="UP001501461"/>
    </source>
</evidence>
<protein>
    <submittedName>
        <fullName evidence="2">Uncharacterized protein</fullName>
    </submittedName>
</protein>
<name>A0ABP5GCI8_9MICC</name>
<keyword evidence="1" id="KW-0472">Membrane</keyword>
<dbReference type="Proteomes" id="UP001501461">
    <property type="component" value="Unassembled WGS sequence"/>
</dbReference>
<evidence type="ECO:0000256" key="1">
    <source>
        <dbReference type="SAM" id="Phobius"/>
    </source>
</evidence>
<accession>A0ABP5GCI8</accession>
<comment type="caution">
    <text evidence="2">The sequence shown here is derived from an EMBL/GenBank/DDBJ whole genome shotgun (WGS) entry which is preliminary data.</text>
</comment>
<sequence>MLSAVIVIPLAGVLGWLPRCILKKRGFRHSPSAVTAVFSVHWVAFSLSVLAIGGATQQGPVPSPLSQVLPFVGDTASTNVVMISSLLVGVSYAAMVLLVAFLPRPHYPGPVGGTG</sequence>
<feature type="transmembrane region" description="Helical" evidence="1">
    <location>
        <begin position="6"/>
        <end position="22"/>
    </location>
</feature>
<proteinExistence type="predicted"/>
<dbReference type="EMBL" id="BAAAMN010000048">
    <property type="protein sequence ID" value="GAA2041856.1"/>
    <property type="molecule type" value="Genomic_DNA"/>
</dbReference>
<reference evidence="3" key="1">
    <citation type="journal article" date="2019" name="Int. J. Syst. Evol. Microbiol.">
        <title>The Global Catalogue of Microorganisms (GCM) 10K type strain sequencing project: providing services to taxonomists for standard genome sequencing and annotation.</title>
        <authorList>
            <consortium name="The Broad Institute Genomics Platform"/>
            <consortium name="The Broad Institute Genome Sequencing Center for Infectious Disease"/>
            <person name="Wu L."/>
            <person name="Ma J."/>
        </authorList>
    </citation>
    <scope>NUCLEOTIDE SEQUENCE [LARGE SCALE GENOMIC DNA]</scope>
    <source>
        <strain evidence="3">JCM 13595</strain>
    </source>
</reference>
<feature type="transmembrane region" description="Helical" evidence="1">
    <location>
        <begin position="76"/>
        <end position="102"/>
    </location>
</feature>
<keyword evidence="1" id="KW-0812">Transmembrane</keyword>
<evidence type="ECO:0000313" key="2">
    <source>
        <dbReference type="EMBL" id="GAA2041856.1"/>
    </source>
</evidence>